<dbReference type="GO" id="GO:0016301">
    <property type="term" value="F:kinase activity"/>
    <property type="evidence" value="ECO:0007669"/>
    <property type="project" value="UniProtKB-KW"/>
</dbReference>
<keyword evidence="2" id="KW-1185">Reference proteome</keyword>
<gene>
    <name evidence="1" type="ORF">MACH07_01550</name>
</gene>
<evidence type="ECO:0000313" key="2">
    <source>
        <dbReference type="Proteomes" id="UP001330184"/>
    </source>
</evidence>
<reference evidence="1 2" key="1">
    <citation type="submission" date="2023-01" db="EMBL/GenBank/DDBJ databases">
        <title>Complete genome sequence of Muricauda aquimarina strain IFOP_LL357.</title>
        <authorList>
            <person name="Gajardo G."/>
            <person name="Ueki S."/>
            <person name="Maruyama F."/>
        </authorList>
    </citation>
    <scope>NUCLEOTIDE SEQUENCE [LARGE SCALE GENOMIC DNA]</scope>
    <source>
        <strain evidence="1 2">IFOP_LL357</strain>
    </source>
</reference>
<dbReference type="InterPro" id="IPR036641">
    <property type="entry name" value="HPT_dom_sf"/>
</dbReference>
<protein>
    <submittedName>
        <fullName evidence="1">Histidine kinase</fullName>
    </submittedName>
</protein>
<proteinExistence type="predicted"/>
<dbReference type="SUPFAM" id="SSF47226">
    <property type="entry name" value="Histidine-containing phosphotransfer domain, HPT domain"/>
    <property type="match status" value="1"/>
</dbReference>
<dbReference type="RefSeq" id="WP_338195815.1">
    <property type="nucleotide sequence ID" value="NZ_AP027268.1"/>
</dbReference>
<keyword evidence="1" id="KW-0808">Transferase</keyword>
<keyword evidence="1" id="KW-0418">Kinase</keyword>
<dbReference type="EMBL" id="AP027268">
    <property type="protein sequence ID" value="BDW91323.1"/>
    <property type="molecule type" value="Genomic_DNA"/>
</dbReference>
<dbReference type="Proteomes" id="UP001330184">
    <property type="component" value="Chromosome"/>
</dbReference>
<evidence type="ECO:0000313" key="1">
    <source>
        <dbReference type="EMBL" id="BDW91323.1"/>
    </source>
</evidence>
<sequence>MREIPNLEYVDNLAEGDMVFRQKFIGILKEEFPTEQEEYLDTIKNALFREASEHVHKIKHKLNVLGLHNAYTLAVKHEKELRDGEQSFKDEFLLILKDVEHYLKTI</sequence>
<accession>A0AA48KLY6</accession>
<dbReference type="AlphaFoldDB" id="A0AA48KLY6"/>
<organism evidence="1 2">
    <name type="scientific">Flagellimonas marinaquae</name>
    <dbReference type="NCBI Taxonomy" id="254955"/>
    <lineage>
        <taxon>Bacteria</taxon>
        <taxon>Pseudomonadati</taxon>
        <taxon>Bacteroidota</taxon>
        <taxon>Flavobacteriia</taxon>
        <taxon>Flavobacteriales</taxon>
        <taxon>Flavobacteriaceae</taxon>
        <taxon>Flagellimonas</taxon>
    </lineage>
</organism>
<name>A0AA48KLY6_9FLAO</name>
<dbReference type="Gene3D" id="1.20.120.160">
    <property type="entry name" value="HPT domain"/>
    <property type="match status" value="1"/>
</dbReference>
<dbReference type="GO" id="GO:0000160">
    <property type="term" value="P:phosphorelay signal transduction system"/>
    <property type="evidence" value="ECO:0007669"/>
    <property type="project" value="InterPro"/>
</dbReference>